<evidence type="ECO:0000259" key="8">
    <source>
        <dbReference type="Pfam" id="PF00082"/>
    </source>
</evidence>
<dbReference type="InterPro" id="IPR034080">
    <property type="entry name" value="Protease_P7-like_dom"/>
</dbReference>
<dbReference type="Proteomes" id="UP001595906">
    <property type="component" value="Unassembled WGS sequence"/>
</dbReference>
<dbReference type="InterPro" id="IPR023828">
    <property type="entry name" value="Peptidase_S8_Ser-AS"/>
</dbReference>
<dbReference type="PROSITE" id="PS00136">
    <property type="entry name" value="SUBTILASE_ASP"/>
    <property type="match status" value="1"/>
</dbReference>
<feature type="active site" description="Charge relay system" evidence="5">
    <location>
        <position position="69"/>
    </location>
</feature>
<evidence type="ECO:0000256" key="7">
    <source>
        <dbReference type="SAM" id="SignalP"/>
    </source>
</evidence>
<dbReference type="InterPro" id="IPR022398">
    <property type="entry name" value="Peptidase_S8_His-AS"/>
</dbReference>
<feature type="chain" id="PRO_5045770342" evidence="7">
    <location>
        <begin position="19"/>
        <end position="568"/>
    </location>
</feature>
<dbReference type="GO" id="GO:0016787">
    <property type="term" value="F:hydrolase activity"/>
    <property type="evidence" value="ECO:0007669"/>
    <property type="project" value="UniProtKB-KW"/>
</dbReference>
<proteinExistence type="inferred from homology"/>
<sequence>MRYLLLLTVSFGLSMASAQSSFRQVNKDSLKAWYFKDKATDGVAGISLNKAYQLLKNKKSTPIIVAVIDSGVDTTHEDLKSVLWHNTKEIPNNGIDDDGNGYVDDYYGWNFLGGKDGRNVEKTSSEKARVYHAYKDLYQGKKIDESKLSPEEKYRYKTWLQAAAEIEPSQENIAQLPMMQRVRSSLVAMDSVIRKESQKQEYTSDELEKLELHSSEAKMAKTKFLNLMKMVGLGSEAKNTTVLQMINEEVGRMEEEVSAKDKVPADMRAEIIKDNPNDINDKSYGNNDVMGTGSMHGTHVSGIIGASRGNGIGIDGIADNVKIMMIRAVPDGDEYDKDIALAIRYAVDNGAKVINMSFGKSFSPDKKWVDDAIKYAAAKDVIIVHAAGNDSKNIDSTDNFPSTTFLDGTVAKNVITVGASCDPSFANGYTSYFSNYGKNGVDIFAPGSQIYSTLPGGNSYGFEDGTSMASPVVAGLAALIRSYFPKLSAEQVKQAITNSATGLGNGVTTLKPNKEGVKEEVPLSNLCSTGGLLNAYGAVEAAEKLTNQAAKKIDATLPKSSFKNKTVN</sequence>
<evidence type="ECO:0000313" key="10">
    <source>
        <dbReference type="Proteomes" id="UP001595906"/>
    </source>
</evidence>
<dbReference type="InterPro" id="IPR036852">
    <property type="entry name" value="Peptidase_S8/S53_dom_sf"/>
</dbReference>
<dbReference type="EMBL" id="JBHSDC010000002">
    <property type="protein sequence ID" value="MFC4230904.1"/>
    <property type="molecule type" value="Genomic_DNA"/>
</dbReference>
<evidence type="ECO:0000256" key="6">
    <source>
        <dbReference type="RuleBase" id="RU003355"/>
    </source>
</evidence>
<evidence type="ECO:0000256" key="4">
    <source>
        <dbReference type="ARBA" id="ARBA00022825"/>
    </source>
</evidence>
<dbReference type="PROSITE" id="PS51892">
    <property type="entry name" value="SUBTILASE"/>
    <property type="match status" value="1"/>
</dbReference>
<accession>A0ABV8PRZ7</accession>
<evidence type="ECO:0000256" key="2">
    <source>
        <dbReference type="ARBA" id="ARBA00022670"/>
    </source>
</evidence>
<evidence type="ECO:0000256" key="3">
    <source>
        <dbReference type="ARBA" id="ARBA00022801"/>
    </source>
</evidence>
<dbReference type="RefSeq" id="WP_379012289.1">
    <property type="nucleotide sequence ID" value="NZ_JBHSDC010000002.1"/>
</dbReference>
<dbReference type="PROSITE" id="PS00137">
    <property type="entry name" value="SUBTILASE_HIS"/>
    <property type="match status" value="1"/>
</dbReference>
<feature type="domain" description="Peptidase S8/S53" evidence="8">
    <location>
        <begin position="63"/>
        <end position="508"/>
    </location>
</feature>
<protein>
    <submittedName>
        <fullName evidence="9">S8 family peptidase</fullName>
        <ecNumber evidence="9">3.4.-.-</ecNumber>
    </submittedName>
</protein>
<feature type="signal peptide" evidence="7">
    <location>
        <begin position="1"/>
        <end position="18"/>
    </location>
</feature>
<dbReference type="SUPFAM" id="SSF52743">
    <property type="entry name" value="Subtilisin-like"/>
    <property type="match status" value="1"/>
</dbReference>
<keyword evidence="10" id="KW-1185">Reference proteome</keyword>
<comment type="similarity">
    <text evidence="1 5 6">Belongs to the peptidase S8 family.</text>
</comment>
<dbReference type="CDD" id="cd07483">
    <property type="entry name" value="Peptidases_S8_Subtilisin_Novo-like"/>
    <property type="match status" value="1"/>
</dbReference>
<evidence type="ECO:0000313" key="9">
    <source>
        <dbReference type="EMBL" id="MFC4230904.1"/>
    </source>
</evidence>
<dbReference type="InterPro" id="IPR015500">
    <property type="entry name" value="Peptidase_S8_subtilisin-rel"/>
</dbReference>
<keyword evidence="2 5" id="KW-0645">Protease</keyword>
<reference evidence="10" key="1">
    <citation type="journal article" date="2019" name="Int. J. Syst. Evol. Microbiol.">
        <title>The Global Catalogue of Microorganisms (GCM) 10K type strain sequencing project: providing services to taxonomists for standard genome sequencing and annotation.</title>
        <authorList>
            <consortium name="The Broad Institute Genomics Platform"/>
            <consortium name="The Broad Institute Genome Sequencing Center for Infectious Disease"/>
            <person name="Wu L."/>
            <person name="Ma J."/>
        </authorList>
    </citation>
    <scope>NUCLEOTIDE SEQUENCE [LARGE SCALE GENOMIC DNA]</scope>
    <source>
        <strain evidence="10">CECT 8010</strain>
    </source>
</reference>
<dbReference type="Pfam" id="PF00082">
    <property type="entry name" value="Peptidase_S8"/>
    <property type="match status" value="1"/>
</dbReference>
<dbReference type="InterPro" id="IPR051048">
    <property type="entry name" value="Peptidase_S8/S53_subtilisin"/>
</dbReference>
<comment type="caution">
    <text evidence="9">The sequence shown here is derived from an EMBL/GenBank/DDBJ whole genome shotgun (WGS) entry which is preliminary data.</text>
</comment>
<organism evidence="9 10">
    <name type="scientific">Parasediminibacterium paludis</name>
    <dbReference type="NCBI Taxonomy" id="908966"/>
    <lineage>
        <taxon>Bacteria</taxon>
        <taxon>Pseudomonadati</taxon>
        <taxon>Bacteroidota</taxon>
        <taxon>Chitinophagia</taxon>
        <taxon>Chitinophagales</taxon>
        <taxon>Chitinophagaceae</taxon>
        <taxon>Parasediminibacterium</taxon>
    </lineage>
</organism>
<keyword evidence="7" id="KW-0732">Signal</keyword>
<feature type="active site" description="Charge relay system" evidence="5">
    <location>
        <position position="467"/>
    </location>
</feature>
<dbReference type="InterPro" id="IPR023827">
    <property type="entry name" value="Peptidase_S8_Asp-AS"/>
</dbReference>
<keyword evidence="3 5" id="KW-0378">Hydrolase</keyword>
<feature type="active site" description="Charge relay system" evidence="5">
    <location>
        <position position="296"/>
    </location>
</feature>
<dbReference type="EC" id="3.4.-.-" evidence="9"/>
<dbReference type="Gene3D" id="3.40.50.200">
    <property type="entry name" value="Peptidase S8/S53 domain"/>
    <property type="match status" value="2"/>
</dbReference>
<dbReference type="PANTHER" id="PTHR43399">
    <property type="entry name" value="SUBTILISIN-RELATED"/>
    <property type="match status" value="1"/>
</dbReference>
<dbReference type="InterPro" id="IPR000209">
    <property type="entry name" value="Peptidase_S8/S53_dom"/>
</dbReference>
<name>A0ABV8PRZ7_9BACT</name>
<keyword evidence="4 5" id="KW-0720">Serine protease</keyword>
<dbReference type="PANTHER" id="PTHR43399:SF4">
    <property type="entry name" value="CELL WALL-ASSOCIATED PROTEASE"/>
    <property type="match status" value="1"/>
</dbReference>
<dbReference type="PROSITE" id="PS00138">
    <property type="entry name" value="SUBTILASE_SER"/>
    <property type="match status" value="1"/>
</dbReference>
<dbReference type="PRINTS" id="PR00723">
    <property type="entry name" value="SUBTILISIN"/>
</dbReference>
<evidence type="ECO:0000256" key="5">
    <source>
        <dbReference type="PROSITE-ProRule" id="PRU01240"/>
    </source>
</evidence>
<gene>
    <name evidence="9" type="ORF">ACFOW1_03305</name>
</gene>
<evidence type="ECO:0000256" key="1">
    <source>
        <dbReference type="ARBA" id="ARBA00011073"/>
    </source>
</evidence>